<proteinExistence type="predicted"/>
<dbReference type="SUPFAM" id="SSF102588">
    <property type="entry name" value="LmbE-like"/>
    <property type="match status" value="1"/>
</dbReference>
<dbReference type="EMBL" id="JAAMOZ010000001">
    <property type="protein sequence ID" value="NIH56774.1"/>
    <property type="molecule type" value="Genomic_DNA"/>
</dbReference>
<gene>
    <name evidence="2" type="ORF">FB473_001419</name>
</gene>
<comment type="caution">
    <text evidence="2">The sequence shown here is derived from an EMBL/GenBank/DDBJ whole genome shotgun (WGS) entry which is preliminary data.</text>
</comment>
<keyword evidence="1" id="KW-0862">Zinc</keyword>
<dbReference type="InterPro" id="IPR024078">
    <property type="entry name" value="LmbE-like_dom_sf"/>
</dbReference>
<dbReference type="Gene3D" id="3.40.50.10320">
    <property type="entry name" value="LmbE-like"/>
    <property type="match status" value="1"/>
</dbReference>
<organism evidence="2 3">
    <name type="scientific">Brooklawnia cerclae</name>
    <dbReference type="NCBI Taxonomy" id="349934"/>
    <lineage>
        <taxon>Bacteria</taxon>
        <taxon>Bacillati</taxon>
        <taxon>Actinomycetota</taxon>
        <taxon>Actinomycetes</taxon>
        <taxon>Propionibacteriales</taxon>
        <taxon>Propionibacteriaceae</taxon>
        <taxon>Brooklawnia</taxon>
    </lineage>
</organism>
<keyword evidence="3" id="KW-1185">Reference proteome</keyword>
<dbReference type="InterPro" id="IPR003737">
    <property type="entry name" value="GlcNAc_PI_deacetylase-related"/>
</dbReference>
<sequence length="259" mass="28220">MPTLIFLHAHPDDEASQTSGTMALASDKGYRVVVVYATNGDHGTVPPDLRSGETVADRRQAEATESARIIGVHRVEWLGYRDSGMNGWAQNGDPDCFAQADVDEAAARLAAILDEEDADVLVGYDWHGTYGHPDHVKVHTVAYRAAELAAHRPRVIEETRSTDADRLLFAQAREVGLDFGEEQVGDDGLPMGVPASDINWRVDVSGVLDRKRAALAAHASQEDARALLGLPAVVFDAWMSSEYYREDGLGRPLADGWPF</sequence>
<dbReference type="RefSeq" id="WP_167165967.1">
    <property type="nucleotide sequence ID" value="NZ_BAAAOO010000015.1"/>
</dbReference>
<evidence type="ECO:0000256" key="1">
    <source>
        <dbReference type="ARBA" id="ARBA00022833"/>
    </source>
</evidence>
<name>A0ABX0SFU1_9ACTN</name>
<evidence type="ECO:0000313" key="3">
    <source>
        <dbReference type="Proteomes" id="UP000749311"/>
    </source>
</evidence>
<protein>
    <submittedName>
        <fullName evidence="2">LmbE family N-acetylglucosaminyl deacetylase</fullName>
    </submittedName>
</protein>
<reference evidence="2 3" key="1">
    <citation type="submission" date="2020-02" db="EMBL/GenBank/DDBJ databases">
        <title>Sequencing the genomes of 1000 actinobacteria strains.</title>
        <authorList>
            <person name="Klenk H.-P."/>
        </authorList>
    </citation>
    <scope>NUCLEOTIDE SEQUENCE [LARGE SCALE GENOMIC DNA]</scope>
    <source>
        <strain evidence="2 3">DSM 19609</strain>
    </source>
</reference>
<dbReference type="PANTHER" id="PTHR12993:SF26">
    <property type="entry name" value="1D-MYO-INOSITOL 2-ACETAMIDO-2-DEOXY-ALPHA-D-GLUCOPYRANOSIDE DEACETYLASE"/>
    <property type="match status" value="1"/>
</dbReference>
<dbReference type="PANTHER" id="PTHR12993">
    <property type="entry name" value="N-ACETYLGLUCOSAMINYL-PHOSPHATIDYLINOSITOL DE-N-ACETYLASE-RELATED"/>
    <property type="match status" value="1"/>
</dbReference>
<dbReference type="Pfam" id="PF02585">
    <property type="entry name" value="PIG-L"/>
    <property type="match status" value="1"/>
</dbReference>
<evidence type="ECO:0000313" key="2">
    <source>
        <dbReference type="EMBL" id="NIH56774.1"/>
    </source>
</evidence>
<accession>A0ABX0SFU1</accession>
<dbReference type="Proteomes" id="UP000749311">
    <property type="component" value="Unassembled WGS sequence"/>
</dbReference>